<keyword evidence="3" id="KW-1185">Reference proteome</keyword>
<dbReference type="Proteomes" id="UP000030750">
    <property type="component" value="Unassembled WGS sequence"/>
</dbReference>
<proteinExistence type="predicted"/>
<organism evidence="2 3">
    <name type="scientific">Eimeria brunetti</name>
    <dbReference type="NCBI Taxonomy" id="51314"/>
    <lineage>
        <taxon>Eukaryota</taxon>
        <taxon>Sar</taxon>
        <taxon>Alveolata</taxon>
        <taxon>Apicomplexa</taxon>
        <taxon>Conoidasida</taxon>
        <taxon>Coccidia</taxon>
        <taxon>Eucoccidiorida</taxon>
        <taxon>Eimeriorina</taxon>
        <taxon>Eimeriidae</taxon>
        <taxon>Eimeria</taxon>
    </lineage>
</organism>
<dbReference type="AlphaFoldDB" id="U6LFR4"/>
<evidence type="ECO:0000256" key="1">
    <source>
        <dbReference type="SAM" id="MobiDB-lite"/>
    </source>
</evidence>
<gene>
    <name evidence="2" type="ORF">EBH_0012980</name>
</gene>
<dbReference type="OrthoDB" id="345879at2759"/>
<name>U6LFR4_9EIME</name>
<evidence type="ECO:0000313" key="3">
    <source>
        <dbReference type="Proteomes" id="UP000030750"/>
    </source>
</evidence>
<sequence>MRREENYNGEALPSSSVEVGAPDGGSVQNKVPESVPSEGGDEAEGILRGFTEPPDHSVGGSTQNHQQQQQRKANAPVLLSPQEVDNISELCLQVILEHETEKACRPSSTLLQTVIHAGSAPLGAPRCQVNNQLSGGSREVSEEGAGSNVNPSSDKPGSFAPYEAFTPACTQQLQATSAAGRGEASQDPSVPEQDLDLYATRTISVLLLAGQSPVRIEDLRRSWMALPMQLRKRNFTWQVLGRAAAIATSCFGLQLLSFQVKGTKYAVFTQGLRFVPHLQLIRSRREEELRGFLLFLSLQFLSYQAELPLEAVKASIRLVGREDLLLGFDESSLLKAVHFREPSHKLESLGDLLSECESLKYIIIKRRPSVAGEGAEDALYIMPTERLLKELQVESFRNECKATFGVELPETRLLTPEGGEVEGVAADNALTQG</sequence>
<feature type="region of interest" description="Disordered" evidence="1">
    <location>
        <begin position="1"/>
        <end position="74"/>
    </location>
</feature>
<reference evidence="2" key="1">
    <citation type="submission" date="2013-10" db="EMBL/GenBank/DDBJ databases">
        <title>Genomic analysis of the causative agents of coccidiosis in chickens.</title>
        <authorList>
            <person name="Reid A.J."/>
            <person name="Blake D."/>
            <person name="Billington K."/>
            <person name="Browne H."/>
            <person name="Dunn M."/>
            <person name="Hung S."/>
            <person name="Kawahara F."/>
            <person name="Miranda-Saavedra D."/>
            <person name="Mourier T."/>
            <person name="Nagra H."/>
            <person name="Otto T.D."/>
            <person name="Rawlings N."/>
            <person name="Sanchez A."/>
            <person name="Sanders M."/>
            <person name="Subramaniam C."/>
            <person name="Tay Y."/>
            <person name="Dear P."/>
            <person name="Doerig C."/>
            <person name="Gruber A."/>
            <person name="Parkinson J."/>
            <person name="Shirley M."/>
            <person name="Wan K.L."/>
            <person name="Berriman M."/>
            <person name="Tomley F."/>
            <person name="Pain A."/>
        </authorList>
    </citation>
    <scope>NUCLEOTIDE SEQUENCE [LARGE SCALE GENOMIC DNA]</scope>
    <source>
        <strain evidence="2">Houghton</strain>
    </source>
</reference>
<protein>
    <submittedName>
        <fullName evidence="2">Uncharacterized protein</fullName>
    </submittedName>
</protein>
<evidence type="ECO:0000313" key="2">
    <source>
        <dbReference type="EMBL" id="CDJ46630.1"/>
    </source>
</evidence>
<accession>U6LFR4</accession>
<dbReference type="VEuPathDB" id="ToxoDB:EBH_0012980"/>
<dbReference type="EMBL" id="HG710441">
    <property type="protein sequence ID" value="CDJ46630.1"/>
    <property type="molecule type" value="Genomic_DNA"/>
</dbReference>
<feature type="region of interest" description="Disordered" evidence="1">
    <location>
        <begin position="132"/>
        <end position="161"/>
    </location>
</feature>
<reference evidence="2" key="2">
    <citation type="submission" date="2013-10" db="EMBL/GenBank/DDBJ databases">
        <authorList>
            <person name="Aslett M."/>
        </authorList>
    </citation>
    <scope>NUCLEOTIDE SEQUENCE [LARGE SCALE GENOMIC DNA]</scope>
    <source>
        <strain evidence="2">Houghton</strain>
    </source>
</reference>